<proteinExistence type="predicted"/>
<evidence type="ECO:0000313" key="1">
    <source>
        <dbReference type="EMBL" id="VFU24759.1"/>
    </source>
</evidence>
<dbReference type="AlphaFoldDB" id="A0A6N2KB76"/>
<dbReference type="InterPro" id="IPR023213">
    <property type="entry name" value="CAT-like_dom_sf"/>
</dbReference>
<protein>
    <submittedName>
        <fullName evidence="1">Uncharacterized protein</fullName>
    </submittedName>
</protein>
<name>A0A6N2KB76_SALVM</name>
<dbReference type="EMBL" id="CAADRP010000196">
    <property type="protein sequence ID" value="VFU24759.1"/>
    <property type="molecule type" value="Genomic_DNA"/>
</dbReference>
<organism evidence="1">
    <name type="scientific">Salix viminalis</name>
    <name type="common">Common osier</name>
    <name type="synonym">Basket willow</name>
    <dbReference type="NCBI Taxonomy" id="40686"/>
    <lineage>
        <taxon>Eukaryota</taxon>
        <taxon>Viridiplantae</taxon>
        <taxon>Streptophyta</taxon>
        <taxon>Embryophyta</taxon>
        <taxon>Tracheophyta</taxon>
        <taxon>Spermatophyta</taxon>
        <taxon>Magnoliopsida</taxon>
        <taxon>eudicotyledons</taxon>
        <taxon>Gunneridae</taxon>
        <taxon>Pentapetalae</taxon>
        <taxon>rosids</taxon>
        <taxon>fabids</taxon>
        <taxon>Malpighiales</taxon>
        <taxon>Salicaceae</taxon>
        <taxon>Saliceae</taxon>
        <taxon>Salix</taxon>
    </lineage>
</organism>
<reference evidence="1" key="1">
    <citation type="submission" date="2019-03" db="EMBL/GenBank/DDBJ databases">
        <authorList>
            <person name="Mank J."/>
            <person name="Almeida P."/>
        </authorList>
    </citation>
    <scope>NUCLEOTIDE SEQUENCE</scope>
    <source>
        <strain evidence="1">78183</strain>
    </source>
</reference>
<accession>A0A6N2KB76</accession>
<sequence length="64" mass="7246">MENDFFVGSKVEGINMEIQIISKEIIKPSAPTPHHLRTYKLSAVDQLAAFAADIPIILFLFPYR</sequence>
<gene>
    <name evidence="1" type="ORF">SVIM_LOCUS49626</name>
</gene>
<dbReference type="Gene3D" id="3.30.559.10">
    <property type="entry name" value="Chloramphenicol acetyltransferase-like domain"/>
    <property type="match status" value="1"/>
</dbReference>